<evidence type="ECO:0000313" key="1">
    <source>
        <dbReference type="EMBL" id="KAJ2892154.1"/>
    </source>
</evidence>
<comment type="caution">
    <text evidence="1">The sequence shown here is derived from an EMBL/GenBank/DDBJ whole genome shotgun (WGS) entry which is preliminary data.</text>
</comment>
<reference evidence="1" key="1">
    <citation type="submission" date="2022-07" db="EMBL/GenBank/DDBJ databases">
        <title>Phylogenomic reconstructions and comparative analyses of Kickxellomycotina fungi.</title>
        <authorList>
            <person name="Reynolds N.K."/>
            <person name="Stajich J.E."/>
            <person name="Barry K."/>
            <person name="Grigoriev I.V."/>
            <person name="Crous P."/>
            <person name="Smith M.E."/>
        </authorList>
    </citation>
    <scope>NUCLEOTIDE SEQUENCE</scope>
    <source>
        <strain evidence="1">CBS 190363</strain>
    </source>
</reference>
<sequence>TVEQHCEYRRTANGMVLAPLAIGRWLVVFCDEINLPAEDRYGTQRVISFLRGLVERGGFWRAHQWVRLERIQFVGACNPPTDPGRVSLSQRFLRHAPVVLVDYPGEQSLVQIYSVLMRAALRVQPQLTGYAESVAQAMVDVYVSSQRRFTADQQAHYVYSPRELTRWVRGIYEAARPLEAPLTGTGLVRLWAHEGLRLFQDRLVEAGERRWTDERIDEVARRRFMGSTGGDLDVGAALQRPILYSNWLTREYASVGREELREHTRARLRVFYEEELDVPLVLFDDALDHALRLDRVFRQPQGHALLIGVSGGGKTTLARFVAWVNGLAVVQIKAHGKYSASDFDDDLRAVLRRSGCRGEKVCFIVDESNVLDSALVERMNTLLANAEVPGLFEGDEHAALLTACREGAARDGLMLDSAEELHRWFTQQVTRNLHVVFTMNPPVGGLAARAATSPALFNRCVLDWFGDWSDEALFQVARELIDKVDLTEVVDRSSSEEERAEVGQVSDYSERQDTVAYALVSAHQSVKALNEQLLRRQENRNSTGSKLVGLYCTPRHFLDQLQHFVRVHGERRDSLEEEQRHVHVGLERLQATVAQVSELRVALAGTAAELAAKNQQATEKLQQIVRDQQQAEQQQQASRALQGEVAAARTAIAERQRVVGLDLSRAEPAVEEAQRAVSNIKKQHLSEVRTMANPPAGVKLALEAVCALLGHRTGGDWKALQAVVRRDDFIASIVGFDTDRHVTKALRAHMRRAFLERPEFSFDAVSRASKACGPLVTWVVAQVEFADILERVAPLRAEVAQLEADAQESEERAAALAAHVAGLEAALAGFKAEYALLIAETARLGGEVTRVEAKVARSQGLLASLEGERARWDAGRSAFGAQMATLIGDALLAAAVLAYGGTYDEPRRAALERQWRRHLGSAGVACGAARIGDLVAPAQERLAWLACGLPDDHVAAENAAMLARHNRYPLVVDPAGTATRFLQAQMGAGLVVTSFLDAAFLKHVEAALRFGTAVLVADAEHLDPVLNPVLNRELRRAGGRVLVRLGSADVDVSPAFRMVLATRDAGAVLAADLVSRVTLVNFSVTRASLQAQCLGRAMRHARPD</sequence>
<feature type="non-terminal residue" evidence="1">
    <location>
        <position position="1104"/>
    </location>
</feature>
<dbReference type="EMBL" id="JANBVB010000800">
    <property type="protein sequence ID" value="KAJ2892154.1"/>
    <property type="molecule type" value="Genomic_DNA"/>
</dbReference>
<accession>A0ACC1M1T3</accession>
<keyword evidence="2" id="KW-1185">Reference proteome</keyword>
<protein>
    <submittedName>
        <fullName evidence="1">Dynein heavy chain</fullName>
    </submittedName>
</protein>
<feature type="non-terminal residue" evidence="1">
    <location>
        <position position="1"/>
    </location>
</feature>
<name>A0ACC1M1T3_9FUNG</name>
<organism evidence="1 2">
    <name type="scientific">Coemansia aciculifera</name>
    <dbReference type="NCBI Taxonomy" id="417176"/>
    <lineage>
        <taxon>Eukaryota</taxon>
        <taxon>Fungi</taxon>
        <taxon>Fungi incertae sedis</taxon>
        <taxon>Zoopagomycota</taxon>
        <taxon>Kickxellomycotina</taxon>
        <taxon>Kickxellomycetes</taxon>
        <taxon>Kickxellales</taxon>
        <taxon>Kickxellaceae</taxon>
        <taxon>Coemansia</taxon>
    </lineage>
</organism>
<dbReference type="Proteomes" id="UP001139981">
    <property type="component" value="Unassembled WGS sequence"/>
</dbReference>
<proteinExistence type="predicted"/>
<evidence type="ECO:0000313" key="2">
    <source>
        <dbReference type="Proteomes" id="UP001139981"/>
    </source>
</evidence>
<gene>
    <name evidence="1" type="primary">DYN1_3</name>
    <name evidence="1" type="ORF">IWW38_003325</name>
</gene>